<reference evidence="1" key="1">
    <citation type="submission" date="2021-05" db="EMBL/GenBank/DDBJ databases">
        <title>Energy efficiency and biological interactions define the core microbiome of deep oligotrophic groundwater.</title>
        <authorList>
            <person name="Mehrshad M."/>
            <person name="Lopez-Fernandez M."/>
            <person name="Bell E."/>
            <person name="Bernier-Latmani R."/>
            <person name="Bertilsson S."/>
            <person name="Dopson M."/>
        </authorList>
    </citation>
    <scope>NUCLEOTIDE SEQUENCE</scope>
    <source>
        <strain evidence="1">Modern_marine.mb.64</strain>
    </source>
</reference>
<proteinExistence type="predicted"/>
<evidence type="ECO:0000313" key="1">
    <source>
        <dbReference type="EMBL" id="MBU2690170.1"/>
    </source>
</evidence>
<accession>A0A948RSG9</accession>
<gene>
    <name evidence="1" type="ORF">KJ970_04520</name>
</gene>
<dbReference type="EMBL" id="JAHJDP010000023">
    <property type="protein sequence ID" value="MBU2690170.1"/>
    <property type="molecule type" value="Genomic_DNA"/>
</dbReference>
<organism evidence="1 2">
    <name type="scientific">Eiseniibacteriota bacterium</name>
    <dbReference type="NCBI Taxonomy" id="2212470"/>
    <lineage>
        <taxon>Bacteria</taxon>
        <taxon>Candidatus Eiseniibacteriota</taxon>
    </lineage>
</organism>
<protein>
    <submittedName>
        <fullName evidence="1">Uncharacterized protein</fullName>
    </submittedName>
</protein>
<evidence type="ECO:0000313" key="2">
    <source>
        <dbReference type="Proteomes" id="UP000777784"/>
    </source>
</evidence>
<dbReference type="PROSITE" id="PS51257">
    <property type="entry name" value="PROKAR_LIPOPROTEIN"/>
    <property type="match status" value="1"/>
</dbReference>
<dbReference type="AlphaFoldDB" id="A0A948RSG9"/>
<dbReference type="Proteomes" id="UP000777784">
    <property type="component" value="Unassembled WGS sequence"/>
</dbReference>
<sequence>MRWLMLVIFVSAAVGLFSCSDDPKKPEPEPVLQMQAGSWGEAISHFATAWETRNFELYDSLLTADYVFFFNAEDVEEDPDIPPTWNLAQELAAVSNMFVDPNIERITLDWNVGAIEDPIPFHLDGSVLVTDIDLEIDIRDPETGELWENVIHGAVWFGLRKMPYATADGDTVWKIAEWKDLTNVSPLMVPEGQTQEASWGRIKSIY</sequence>
<comment type="caution">
    <text evidence="1">The sequence shown here is derived from an EMBL/GenBank/DDBJ whole genome shotgun (WGS) entry which is preliminary data.</text>
</comment>
<name>A0A948RSG9_UNCEI</name>